<feature type="transmembrane region" description="Helical" evidence="1">
    <location>
        <begin position="16"/>
        <end position="37"/>
    </location>
</feature>
<evidence type="ECO:0000313" key="3">
    <source>
        <dbReference type="EMBL" id="GAH22128.1"/>
    </source>
</evidence>
<keyword evidence="1" id="KW-0472">Membrane</keyword>
<keyword evidence="1" id="KW-1133">Transmembrane helix</keyword>
<evidence type="ECO:0000256" key="1">
    <source>
        <dbReference type="SAM" id="Phobius"/>
    </source>
</evidence>
<proteinExistence type="predicted"/>
<dbReference type="Pfam" id="PF04473">
    <property type="entry name" value="DUF553"/>
    <property type="match status" value="1"/>
</dbReference>
<feature type="non-terminal residue" evidence="3">
    <location>
        <position position="1"/>
    </location>
</feature>
<gene>
    <name evidence="3" type="ORF">S03H2_01801</name>
</gene>
<protein>
    <recommendedName>
        <fullName evidence="2">Transglutaminase-like domain-containing protein</fullName>
    </recommendedName>
</protein>
<keyword evidence="1" id="KW-0812">Transmembrane</keyword>
<organism evidence="3">
    <name type="scientific">marine sediment metagenome</name>
    <dbReference type="NCBI Taxonomy" id="412755"/>
    <lineage>
        <taxon>unclassified sequences</taxon>
        <taxon>metagenomes</taxon>
        <taxon>ecological metagenomes</taxon>
    </lineage>
</organism>
<dbReference type="InterPro" id="IPR007562">
    <property type="entry name" value="Transglutaminase-like_domain"/>
</dbReference>
<sequence length="206" mass="24137">LFSINYNTIKVTMKKLFVLGIALFFCLFFTGCSWVTAPPIIPDNGGMDEYDYQFIFLLDKLNTPFELLFFLSTCHYKEHESAYTPYEFYTKKEGDCVDYGVFSCYVLHYHDYNVYSVPIFFLNESAGHLLTVFEYKDTDADWYWGSRMDKYGIIDVSSLISSVSTALDSIEDCVDLYMGWWGDTYTLESYEVNPWNYCGYRTMARQ</sequence>
<comment type="caution">
    <text evidence="3">The sequence shown here is derived from an EMBL/GenBank/DDBJ whole genome shotgun (WGS) entry which is preliminary data.</text>
</comment>
<dbReference type="AlphaFoldDB" id="X1FMY5"/>
<name>X1FMY5_9ZZZZ</name>
<reference evidence="3" key="1">
    <citation type="journal article" date="2014" name="Front. Microbiol.">
        <title>High frequency of phylogenetically diverse reductive dehalogenase-homologous genes in deep subseafloor sedimentary metagenomes.</title>
        <authorList>
            <person name="Kawai M."/>
            <person name="Futagami T."/>
            <person name="Toyoda A."/>
            <person name="Takaki Y."/>
            <person name="Nishi S."/>
            <person name="Hori S."/>
            <person name="Arai W."/>
            <person name="Tsubouchi T."/>
            <person name="Morono Y."/>
            <person name="Uchiyama I."/>
            <person name="Ito T."/>
            <person name="Fujiyama A."/>
            <person name="Inagaki F."/>
            <person name="Takami H."/>
        </authorList>
    </citation>
    <scope>NUCLEOTIDE SEQUENCE</scope>
    <source>
        <strain evidence="3">Expedition CK06-06</strain>
    </source>
</reference>
<dbReference type="EMBL" id="BARU01000554">
    <property type="protein sequence ID" value="GAH22128.1"/>
    <property type="molecule type" value="Genomic_DNA"/>
</dbReference>
<feature type="domain" description="Transglutaminase-like" evidence="2">
    <location>
        <begin position="73"/>
        <end position="131"/>
    </location>
</feature>
<accession>X1FMY5</accession>
<evidence type="ECO:0000259" key="2">
    <source>
        <dbReference type="Pfam" id="PF04473"/>
    </source>
</evidence>